<feature type="compositionally biased region" description="Pro residues" evidence="1">
    <location>
        <begin position="1"/>
        <end position="15"/>
    </location>
</feature>
<feature type="compositionally biased region" description="Polar residues" evidence="1">
    <location>
        <begin position="23"/>
        <end position="35"/>
    </location>
</feature>
<accession>B8ML53</accession>
<dbReference type="STRING" id="441959.B8ML53"/>
<evidence type="ECO:0000313" key="3">
    <source>
        <dbReference type="Proteomes" id="UP000001745"/>
    </source>
</evidence>
<keyword evidence="3" id="KW-1185">Reference proteome</keyword>
<reference evidence="3" key="1">
    <citation type="journal article" date="2015" name="Genome Announc.">
        <title>Genome sequence of the AIDS-associated pathogen Penicillium marneffei (ATCC18224) and its near taxonomic relative Talaromyces stipitatus (ATCC10500).</title>
        <authorList>
            <person name="Nierman W.C."/>
            <person name="Fedorova-Abrams N.D."/>
            <person name="Andrianopoulos A."/>
        </authorList>
    </citation>
    <scope>NUCLEOTIDE SEQUENCE [LARGE SCALE GENOMIC DNA]</scope>
    <source>
        <strain evidence="3">ATCC 10500 / CBS 375.48 / QM 6759 / NRRL 1006</strain>
    </source>
</reference>
<evidence type="ECO:0000313" key="2">
    <source>
        <dbReference type="EMBL" id="EED15469.1"/>
    </source>
</evidence>
<dbReference type="PhylomeDB" id="B8ML53"/>
<protein>
    <submittedName>
        <fullName evidence="2">Uncharacterized protein</fullName>
    </submittedName>
</protein>
<dbReference type="OrthoDB" id="10400344at2759"/>
<organism evidence="2 3">
    <name type="scientific">Talaromyces stipitatus (strain ATCC 10500 / CBS 375.48 / QM 6759 / NRRL 1006)</name>
    <name type="common">Penicillium stipitatum</name>
    <dbReference type="NCBI Taxonomy" id="441959"/>
    <lineage>
        <taxon>Eukaryota</taxon>
        <taxon>Fungi</taxon>
        <taxon>Dikarya</taxon>
        <taxon>Ascomycota</taxon>
        <taxon>Pezizomycotina</taxon>
        <taxon>Eurotiomycetes</taxon>
        <taxon>Eurotiomycetidae</taxon>
        <taxon>Eurotiales</taxon>
        <taxon>Trichocomaceae</taxon>
        <taxon>Talaromyces</taxon>
        <taxon>Talaromyces sect. Talaromyces</taxon>
    </lineage>
</organism>
<proteinExistence type="predicted"/>
<dbReference type="EMBL" id="EQ962657">
    <property type="protein sequence ID" value="EED15469.1"/>
    <property type="molecule type" value="Genomic_DNA"/>
</dbReference>
<gene>
    <name evidence="2" type="ORF">TSTA_049090</name>
</gene>
<dbReference type="HOGENOM" id="CLU_1476087_0_0_1"/>
<feature type="region of interest" description="Disordered" evidence="1">
    <location>
        <begin position="1"/>
        <end position="100"/>
    </location>
</feature>
<dbReference type="Proteomes" id="UP000001745">
    <property type="component" value="Unassembled WGS sequence"/>
</dbReference>
<evidence type="ECO:0000256" key="1">
    <source>
        <dbReference type="SAM" id="MobiDB-lite"/>
    </source>
</evidence>
<dbReference type="VEuPathDB" id="FungiDB:TSTA_049090"/>
<dbReference type="GeneID" id="8100625"/>
<dbReference type="InParanoid" id="B8ML53"/>
<feature type="compositionally biased region" description="Polar residues" evidence="1">
    <location>
        <begin position="75"/>
        <end position="85"/>
    </location>
</feature>
<sequence length="183" mass="20387">MESRPPSIPHPPFPRPSLFSAAPQHSRQYGSSQQPPSRPEARSQTTYDSLNRPADEPSRVMPTYNYAAHSYNPDLRSQTRSTSPTRFGAMQSDPAKRSALASPVKNNGILGKDSAFYRDALNTPYPLLFRLDTSPTSCCFAYTNLSLYKALFLETATYTETISRAIVLDSGVVFWQICVTRTV</sequence>
<dbReference type="RefSeq" id="XP_002485422.1">
    <property type="nucleotide sequence ID" value="XM_002485377.1"/>
</dbReference>
<name>B8ML53_TALSN</name>
<dbReference type="AlphaFoldDB" id="B8ML53"/>